<name>A0ABP1CLE1_9APHY</name>
<dbReference type="Pfam" id="PF07757">
    <property type="entry name" value="AdoMet_MTase"/>
    <property type="match status" value="2"/>
</dbReference>
<evidence type="ECO:0000256" key="9">
    <source>
        <dbReference type="ARBA" id="ARBA00022691"/>
    </source>
</evidence>
<dbReference type="PANTHER" id="PTHR21210">
    <property type="entry name" value="TRNA (URACIL-O(2)-)-METHYLTRANSFERASE-RELATED"/>
    <property type="match status" value="1"/>
</dbReference>
<evidence type="ECO:0000313" key="14">
    <source>
        <dbReference type="EMBL" id="CAL1695409.1"/>
    </source>
</evidence>
<keyword evidence="9 12" id="KW-0949">S-adenosyl-L-methionine</keyword>
<dbReference type="InterPro" id="IPR011671">
    <property type="entry name" value="tRNA_uracil_MeTrfase"/>
</dbReference>
<keyword evidence="6 12" id="KW-0963">Cytoplasm</keyword>
<evidence type="ECO:0000256" key="2">
    <source>
        <dbReference type="ARBA" id="ARBA00004496"/>
    </source>
</evidence>
<evidence type="ECO:0000256" key="3">
    <source>
        <dbReference type="ARBA" id="ARBA00009056"/>
    </source>
</evidence>
<evidence type="ECO:0000256" key="10">
    <source>
        <dbReference type="ARBA" id="ARBA00022694"/>
    </source>
</evidence>
<feature type="compositionally biased region" description="Polar residues" evidence="13">
    <location>
        <begin position="18"/>
        <end position="28"/>
    </location>
</feature>
<evidence type="ECO:0000256" key="7">
    <source>
        <dbReference type="ARBA" id="ARBA00022603"/>
    </source>
</evidence>
<comment type="catalytic activity">
    <reaction evidence="11 12">
        <text>uridine(44) in tRNA(Ser) + S-adenosyl-L-methionine = 2'-O-methyluridine(44) in tRNA(Ser) + S-adenosyl-L-homocysteine + H(+)</text>
        <dbReference type="Rhea" id="RHEA:43100"/>
        <dbReference type="Rhea" id="RHEA-COMP:10339"/>
        <dbReference type="Rhea" id="RHEA-COMP:10340"/>
        <dbReference type="ChEBI" id="CHEBI:15378"/>
        <dbReference type="ChEBI" id="CHEBI:57856"/>
        <dbReference type="ChEBI" id="CHEBI:59789"/>
        <dbReference type="ChEBI" id="CHEBI:65315"/>
        <dbReference type="ChEBI" id="CHEBI:74478"/>
        <dbReference type="EC" id="2.1.1.211"/>
    </reaction>
</comment>
<evidence type="ECO:0000256" key="4">
    <source>
        <dbReference type="ARBA" id="ARBA00012795"/>
    </source>
</evidence>
<dbReference type="InterPro" id="IPR029063">
    <property type="entry name" value="SAM-dependent_MTases_sf"/>
</dbReference>
<comment type="function">
    <text evidence="1">Probable adenosyl-L-methionine (AdoMet)-dependent tRNA (uracil-O(2)-)-methyltransferase.</text>
</comment>
<organism evidence="14 15">
    <name type="scientific">Somion occarium</name>
    <dbReference type="NCBI Taxonomy" id="3059160"/>
    <lineage>
        <taxon>Eukaryota</taxon>
        <taxon>Fungi</taxon>
        <taxon>Dikarya</taxon>
        <taxon>Basidiomycota</taxon>
        <taxon>Agaricomycotina</taxon>
        <taxon>Agaricomycetes</taxon>
        <taxon>Polyporales</taxon>
        <taxon>Cerrenaceae</taxon>
        <taxon>Somion</taxon>
    </lineage>
</organism>
<reference evidence="15" key="1">
    <citation type="submission" date="2024-04" db="EMBL/GenBank/DDBJ databases">
        <authorList>
            <person name="Shaw F."/>
            <person name="Minotto A."/>
        </authorList>
    </citation>
    <scope>NUCLEOTIDE SEQUENCE [LARGE SCALE GENOMIC DNA]</scope>
</reference>
<evidence type="ECO:0000256" key="13">
    <source>
        <dbReference type="SAM" id="MobiDB-lite"/>
    </source>
</evidence>
<protein>
    <recommendedName>
        <fullName evidence="5 12">tRNA (uracil-O(2)-)-methyltransferase</fullName>
        <ecNumber evidence="4 12">2.1.1.211</ecNumber>
    </recommendedName>
</protein>
<dbReference type="Proteomes" id="UP001497453">
    <property type="component" value="Chromosome 1"/>
</dbReference>
<accession>A0ABP1CLE1</accession>
<keyword evidence="10 12" id="KW-0819">tRNA processing</keyword>
<feature type="region of interest" description="Disordered" evidence="13">
    <location>
        <begin position="1"/>
        <end position="28"/>
    </location>
</feature>
<dbReference type="EMBL" id="OZ037944">
    <property type="protein sequence ID" value="CAL1695409.1"/>
    <property type="molecule type" value="Genomic_DNA"/>
</dbReference>
<keyword evidence="15" id="KW-1185">Reference proteome</keyword>
<keyword evidence="7 12" id="KW-0489">Methyltransferase</keyword>
<dbReference type="SUPFAM" id="SSF53335">
    <property type="entry name" value="S-adenosyl-L-methionine-dependent methyltransferases"/>
    <property type="match status" value="1"/>
</dbReference>
<sequence>MSKQLLRPRFTPEPWNGDDQSSPRPLVSSTDDEVSAWARLWSVYPLCYVSSLSPRSIEKNKEPTPWIPLIRCSADFPMELFEIAISQLIHHPEYNSTLILRSEVVSDSESKYPPSVPRLHGLRSTRTIHRKLLPRRPGRDSGLEQHCTLYAALKRRGKPEPVPSVLVLTPIVETGSELPYYHPKVSHLAFRYIPTDVEASNGILQVEVVPLTDTPTDVNSRLYRTCLALLETLHRYGWGAMTNYKKRVIHDCIVPREPYQDLYLVMRERHKHLVDTWQESTDPLKHVFEDIGIATYLMLLWKDMYAPQTSWRRIWTNPLETAIWFLRDLWGPWTSVIFRRFPSHMTEGLQNEPWKRWPRPPTGFLDLGCGNGLLTHILTAEGYDGHGIDLRARMSWSHYPESTQAKLHVEALDPTTLSSNDPSSNGSYLKPGVFIIGNHADELTPWVPVLSTLCNASGFLNIPCCPWTFDAKYERSSTPNFSTDLSPTEFAGLLKLGGDGSNSSAYSMYRIWLGTLTYHCGWKVESETLRIPSTRNWALVGRERGKDTAAARTHVEEIIEGVQERGIFKTRRPEGKAGDH</sequence>
<comment type="function">
    <text evidence="12">Adenosyl-L-methionine (AdoMet)-dependent tRNA (uracil-O(2)-)-methyltransferase.</text>
</comment>
<keyword evidence="8 12" id="KW-0808">Transferase</keyword>
<evidence type="ECO:0000256" key="11">
    <source>
        <dbReference type="ARBA" id="ARBA00047957"/>
    </source>
</evidence>
<evidence type="ECO:0000256" key="6">
    <source>
        <dbReference type="ARBA" id="ARBA00022490"/>
    </source>
</evidence>
<gene>
    <name evidence="14" type="ORF">GFSPODELE1_LOCUS737</name>
</gene>
<proteinExistence type="inferred from homology"/>
<evidence type="ECO:0000313" key="15">
    <source>
        <dbReference type="Proteomes" id="UP001497453"/>
    </source>
</evidence>
<evidence type="ECO:0000256" key="12">
    <source>
        <dbReference type="RuleBase" id="RU368004"/>
    </source>
</evidence>
<dbReference type="Gene3D" id="3.40.50.150">
    <property type="entry name" value="Vaccinia Virus protein VP39"/>
    <property type="match status" value="1"/>
</dbReference>
<evidence type="ECO:0000256" key="5">
    <source>
        <dbReference type="ARBA" id="ARBA00017788"/>
    </source>
</evidence>
<evidence type="ECO:0000256" key="8">
    <source>
        <dbReference type="ARBA" id="ARBA00022679"/>
    </source>
</evidence>
<comment type="similarity">
    <text evidence="3 12">Belongs to the TRM44 family.</text>
</comment>
<comment type="subcellular location">
    <subcellularLocation>
        <location evidence="2 12">Cytoplasm</location>
    </subcellularLocation>
</comment>
<dbReference type="EC" id="2.1.1.211" evidence="4 12"/>
<dbReference type="PANTHER" id="PTHR21210:SF0">
    <property type="entry name" value="TRNA (URACIL-O(2)-)-METHYLTRANSFERASE-RELATED"/>
    <property type="match status" value="1"/>
</dbReference>
<evidence type="ECO:0000256" key="1">
    <source>
        <dbReference type="ARBA" id="ARBA00002778"/>
    </source>
</evidence>